<accession>A0ABZ1CQG2</accession>
<evidence type="ECO:0000313" key="2">
    <source>
        <dbReference type="EMBL" id="WRT63617.1"/>
    </source>
</evidence>
<name>A0ABZ1CQG2_9TREE</name>
<keyword evidence="3" id="KW-1185">Reference proteome</keyword>
<reference evidence="2 3" key="1">
    <citation type="submission" date="2024-01" db="EMBL/GenBank/DDBJ databases">
        <title>Comparative genomics of Cryptococcus and Kwoniella reveals pathogenesis evolution and contrasting modes of karyotype evolution via chromosome fusion or intercentromeric recombination.</title>
        <authorList>
            <person name="Coelho M.A."/>
            <person name="David-Palma M."/>
            <person name="Shea T."/>
            <person name="Bowers K."/>
            <person name="McGinley-Smith S."/>
            <person name="Mohammad A.W."/>
            <person name="Gnirke A."/>
            <person name="Yurkov A.M."/>
            <person name="Nowrousian M."/>
            <person name="Sun S."/>
            <person name="Cuomo C.A."/>
            <person name="Heitman J."/>
        </authorList>
    </citation>
    <scope>NUCLEOTIDE SEQUENCE [LARGE SCALE GENOMIC DNA]</scope>
    <source>
        <strain evidence="2">CBS 11374</strain>
    </source>
</reference>
<dbReference type="EMBL" id="CP141881">
    <property type="protein sequence ID" value="WRT63617.1"/>
    <property type="molecule type" value="Genomic_DNA"/>
</dbReference>
<dbReference type="Proteomes" id="UP001329825">
    <property type="component" value="Chromosome 1"/>
</dbReference>
<dbReference type="RefSeq" id="XP_062788357.1">
    <property type="nucleotide sequence ID" value="XM_062932306.1"/>
</dbReference>
<evidence type="ECO:0000256" key="1">
    <source>
        <dbReference type="SAM" id="MobiDB-lite"/>
    </source>
</evidence>
<sequence>MESEALPGLIERLNARSANPNTGERPDTPTRSSHSAAPPSFNIDEGPNLANSFLVRAPDNGVNSADKPAGSGLATTGIIDFAEAPIENQENGIGSVIEDNGSLQTVGEEFDLSHFTCGNEEGNSIDTTGSRWITMTDSMGNTQRYELFK</sequence>
<feature type="region of interest" description="Disordered" evidence="1">
    <location>
        <begin position="52"/>
        <end position="71"/>
    </location>
</feature>
<evidence type="ECO:0000313" key="3">
    <source>
        <dbReference type="Proteomes" id="UP001329825"/>
    </source>
</evidence>
<dbReference type="GeneID" id="87952671"/>
<protein>
    <submittedName>
        <fullName evidence="2">Uncharacterized protein</fullName>
    </submittedName>
</protein>
<organism evidence="2 3">
    <name type="scientific">Kwoniella shivajii</name>
    <dbReference type="NCBI Taxonomy" id="564305"/>
    <lineage>
        <taxon>Eukaryota</taxon>
        <taxon>Fungi</taxon>
        <taxon>Dikarya</taxon>
        <taxon>Basidiomycota</taxon>
        <taxon>Agaricomycotina</taxon>
        <taxon>Tremellomycetes</taxon>
        <taxon>Tremellales</taxon>
        <taxon>Cryptococcaceae</taxon>
        <taxon>Kwoniella</taxon>
    </lineage>
</organism>
<proteinExistence type="predicted"/>
<gene>
    <name evidence="2" type="ORF">IL334_000540</name>
</gene>
<feature type="region of interest" description="Disordered" evidence="1">
    <location>
        <begin position="1"/>
        <end position="47"/>
    </location>
</feature>